<dbReference type="KEGG" id="msaa:QYS49_34670"/>
<name>A0AA51NCW8_9BACT</name>
<evidence type="ECO:0000259" key="1">
    <source>
        <dbReference type="Pfam" id="PF20613"/>
    </source>
</evidence>
<keyword evidence="3" id="KW-1185">Reference proteome</keyword>
<reference evidence="2 3" key="1">
    <citation type="submission" date="2023-08" db="EMBL/GenBank/DDBJ databases">
        <title>Comparative genomics and taxonomic characterization of three novel marine species of genus Marivirga.</title>
        <authorList>
            <person name="Muhammad N."/>
            <person name="Kim S.-G."/>
        </authorList>
    </citation>
    <scope>NUCLEOTIDE SEQUENCE [LARGE SCALE GENOMIC DNA]</scope>
    <source>
        <strain evidence="2 3">BDSF4-3</strain>
    </source>
</reference>
<dbReference type="Proteomes" id="UP001230496">
    <property type="component" value="Chromosome"/>
</dbReference>
<dbReference type="InterPro" id="IPR046748">
    <property type="entry name" value="HipA_2"/>
</dbReference>
<sequence length="265" mass="30944">MIPVYKAISFIKVIPQESGHTKPWVVLVKEDSGIKPYVVKLYTTDQIENRNNVTAEVLGNHLASEFDFNVPKMALIEFPQEFIATLPPEEMFQFEQSDERLKFGCIYLPDAINFTREVQKKYLSSSIQLDTLYAFDNFIRNGDRGTKKPNLLFKKDEAWLIDHEYALDIKEDTLKRLHDFNWEDKFASHHISLPYLKKVSKTNKLSLFNSFTEYLRTMNLNEVRNVLTTLEGNGFNTQSTLIIHYFTEIRRNSAIFVNNLKGFIQ</sequence>
<protein>
    <recommendedName>
        <fullName evidence="1">HipA-like kinase domain-containing protein</fullName>
    </recommendedName>
</protein>
<gene>
    <name evidence="2" type="ORF">QYS49_34670</name>
</gene>
<accession>A0AA51NCW8</accession>
<evidence type="ECO:0000313" key="2">
    <source>
        <dbReference type="EMBL" id="WMN12803.1"/>
    </source>
</evidence>
<feature type="domain" description="HipA-like kinase" evidence="1">
    <location>
        <begin position="16"/>
        <end position="178"/>
    </location>
</feature>
<dbReference type="EMBL" id="CP129971">
    <property type="protein sequence ID" value="WMN12803.1"/>
    <property type="molecule type" value="Genomic_DNA"/>
</dbReference>
<proteinExistence type="predicted"/>
<evidence type="ECO:0000313" key="3">
    <source>
        <dbReference type="Proteomes" id="UP001230496"/>
    </source>
</evidence>
<dbReference type="RefSeq" id="WP_308351110.1">
    <property type="nucleotide sequence ID" value="NZ_CP129971.1"/>
</dbReference>
<dbReference type="AlphaFoldDB" id="A0AA51NCW8"/>
<organism evidence="2 3">
    <name type="scientific">Marivirga salinarum</name>
    <dbReference type="NCBI Taxonomy" id="3059078"/>
    <lineage>
        <taxon>Bacteria</taxon>
        <taxon>Pseudomonadati</taxon>
        <taxon>Bacteroidota</taxon>
        <taxon>Cytophagia</taxon>
        <taxon>Cytophagales</taxon>
        <taxon>Marivirgaceae</taxon>
        <taxon>Marivirga</taxon>
    </lineage>
</organism>
<dbReference type="Pfam" id="PF20613">
    <property type="entry name" value="HipA_2"/>
    <property type="match status" value="1"/>
</dbReference>